<dbReference type="KEGG" id="paro:CUV01_07535"/>
<dbReference type="InterPro" id="IPR017512">
    <property type="entry name" value="PQQ_MeOH/EtOH_DH"/>
</dbReference>
<feature type="chain" id="PRO_5014934014" evidence="12">
    <location>
        <begin position="21"/>
        <end position="670"/>
    </location>
</feature>
<dbReference type="CDD" id="cd10278">
    <property type="entry name" value="PQQ_MDH"/>
    <property type="match status" value="1"/>
</dbReference>
<gene>
    <name evidence="14" type="ORF">CUV01_07535</name>
</gene>
<evidence type="ECO:0000256" key="3">
    <source>
        <dbReference type="ARBA" id="ARBA00022729"/>
    </source>
</evidence>
<keyword evidence="15" id="KW-1185">Reference proteome</keyword>
<feature type="binding site" evidence="9">
    <location>
        <position position="192"/>
    </location>
    <ligand>
        <name>Ca(2+)</name>
        <dbReference type="ChEBI" id="CHEBI:29108"/>
    </ligand>
</feature>
<dbReference type="FunFam" id="2.140.10.10:FF:000003">
    <property type="entry name" value="Methanol dehydrogenase, large subunit"/>
    <property type="match status" value="1"/>
</dbReference>
<evidence type="ECO:0000256" key="1">
    <source>
        <dbReference type="ARBA" id="ARBA00008156"/>
    </source>
</evidence>
<feature type="compositionally biased region" description="Low complexity" evidence="11">
    <location>
        <begin position="612"/>
        <end position="623"/>
    </location>
</feature>
<feature type="binding site" evidence="8">
    <location>
        <position position="174"/>
    </location>
    <ligand>
        <name>pyrroloquinoline quinone</name>
        <dbReference type="ChEBI" id="CHEBI:58442"/>
    </ligand>
</feature>
<dbReference type="AlphaFoldDB" id="A0A2K9EU22"/>
<evidence type="ECO:0000256" key="9">
    <source>
        <dbReference type="PIRSR" id="PIRSR617512-3"/>
    </source>
</evidence>
<feature type="binding site" evidence="9">
    <location>
        <position position="276"/>
    </location>
    <ligand>
        <name>Ca(2+)</name>
        <dbReference type="ChEBI" id="CHEBI:29108"/>
    </ligand>
</feature>
<accession>A0A2K9EU22</accession>
<dbReference type="PANTHER" id="PTHR32303:SF4">
    <property type="entry name" value="QUINOPROTEIN GLUCOSE DEHYDROGENASE"/>
    <property type="match status" value="1"/>
</dbReference>
<feature type="binding site" evidence="8">
    <location>
        <position position="256"/>
    </location>
    <ligand>
        <name>pyrroloquinoline quinone</name>
        <dbReference type="ChEBI" id="CHEBI:58442"/>
    </ligand>
</feature>
<dbReference type="NCBIfam" id="TIGR03075">
    <property type="entry name" value="PQQ_enz_alc_DH"/>
    <property type="match status" value="1"/>
</dbReference>
<dbReference type="InterPro" id="IPR011047">
    <property type="entry name" value="Quinoprotein_ADH-like_sf"/>
</dbReference>
<dbReference type="SMART" id="SM00564">
    <property type="entry name" value="PQQ"/>
    <property type="match status" value="4"/>
</dbReference>
<dbReference type="Pfam" id="PF01011">
    <property type="entry name" value="PQQ"/>
    <property type="match status" value="2"/>
</dbReference>
<comment type="cofactor">
    <cofactor evidence="9">
        <name>Ca(2+)</name>
        <dbReference type="ChEBI" id="CHEBI:29108"/>
    </cofactor>
    <text evidence="9">Binds 1 Ca(2+) ion per subunit.</text>
</comment>
<comment type="similarity">
    <text evidence="1">Belongs to the bacterial PQQ dehydrogenase family.</text>
</comment>
<evidence type="ECO:0000256" key="8">
    <source>
        <dbReference type="PIRSR" id="PIRSR617512-2"/>
    </source>
</evidence>
<dbReference type="SUPFAM" id="SSF50998">
    <property type="entry name" value="Quinoprotein alcohol dehydrogenase-like"/>
    <property type="match status" value="1"/>
</dbReference>
<feature type="domain" description="Pyrrolo-quinoline quinone repeat" evidence="13">
    <location>
        <begin position="35"/>
        <end position="361"/>
    </location>
</feature>
<evidence type="ECO:0000259" key="13">
    <source>
        <dbReference type="Pfam" id="PF01011"/>
    </source>
</evidence>
<feature type="domain" description="Pyrrolo-quinoline quinone repeat" evidence="13">
    <location>
        <begin position="492"/>
        <end position="549"/>
    </location>
</feature>
<keyword evidence="5 8" id="KW-0634">PQQ</keyword>
<protein>
    <submittedName>
        <fullName evidence="14">PQQ-dependent dehydrogenase, methanol/ethanol family</fullName>
    </submittedName>
</protein>
<dbReference type="Proteomes" id="UP000233742">
    <property type="component" value="Chromosome"/>
</dbReference>
<dbReference type="GO" id="GO:0070968">
    <property type="term" value="F:pyrroloquinoline quinone binding"/>
    <property type="evidence" value="ECO:0007669"/>
    <property type="project" value="UniProtKB-ARBA"/>
</dbReference>
<feature type="binding site" evidence="8">
    <location>
        <position position="76"/>
    </location>
    <ligand>
        <name>pyrroloquinoline quinone</name>
        <dbReference type="ChEBI" id="CHEBI:58442"/>
    </ligand>
</feature>
<dbReference type="EMBL" id="CP025408">
    <property type="protein sequence ID" value="AUH35285.1"/>
    <property type="molecule type" value="Genomic_DNA"/>
</dbReference>
<dbReference type="InterPro" id="IPR002372">
    <property type="entry name" value="PQQ_rpt_dom"/>
</dbReference>
<dbReference type="OrthoDB" id="9794322at2"/>
<evidence type="ECO:0000313" key="15">
    <source>
        <dbReference type="Proteomes" id="UP000233742"/>
    </source>
</evidence>
<keyword evidence="3 12" id="KW-0732">Signal</keyword>
<dbReference type="GO" id="GO:0016020">
    <property type="term" value="C:membrane"/>
    <property type="evidence" value="ECO:0007669"/>
    <property type="project" value="InterPro"/>
</dbReference>
<feature type="region of interest" description="Disordered" evidence="11">
    <location>
        <begin position="600"/>
        <end position="670"/>
    </location>
</feature>
<evidence type="ECO:0000256" key="7">
    <source>
        <dbReference type="PIRSR" id="PIRSR617512-1"/>
    </source>
</evidence>
<evidence type="ECO:0000256" key="2">
    <source>
        <dbReference type="ARBA" id="ARBA00022723"/>
    </source>
</evidence>
<proteinExistence type="inferred from homology"/>
<sequence>MKYLLTGAMAVALLSGTALYANESVLTETGKTGQWAIQTGDYANTRYSELDEINRDNVGDLRVAWTFSTGVLRGHEGGPLVVGDIMYVHTPFPNNIFALDLANDGKILWRYEPQQDPEVIAVMCCDTVYRGVAYADGMIITHQADTTLVALDAMTGEVKWSVKTGDPAIGETNTATVLPVGDKVIVGVSGGEYGVRGRVTAYNLSDGSEAWKAYSTGPDEEMLVDPENTTHLGKPIGADSSLNSWEGDQWKIGGGTTWGWYSYDPELNLFYYGSANPSTWNPAQRPGDNKWSMTIMARDADTGMAKWFYQMTPHDEWDYDGVNEMILTDQDVDGTPRKLLTHFDRNGLAYTLDRESGELLVAEKFDPAVNWTSGVDMDPESETYGRPEVVAEYSTEQNGEDVNSTGICPAALGTKDQQPAAYSPKTELFYVPTNHVCMDYEPFRVAYTAGQPYVGATLSMYPAPESHGGMGNFIAWDNVAGEIKWSLPEQFSVWSGALATAGDVVFYGTLEGYLKAVDSETGEELYKFKTPSGIIGNVMTYTSGGKQYIGILSGVGGWAGIGLAAGLTNPNDGLGAVGGYAALSDYTELGGQLTVFELPGDGNMDAAEAEPADAAAEPAAAETAEAEAPAEAEAEAPAEADAAAEAEAPAEGEAPADAEAPAEGEAPASN</sequence>
<keyword evidence="6" id="KW-0560">Oxidoreductase</keyword>
<feature type="disulfide bond" evidence="10">
    <location>
        <begin position="124"/>
        <end position="125"/>
    </location>
</feature>
<feature type="binding site" evidence="8">
    <location>
        <position position="130"/>
    </location>
    <ligand>
        <name>pyrroloquinoline quinone</name>
        <dbReference type="ChEBI" id="CHEBI:58442"/>
    </ligand>
</feature>
<name>A0A2K9EU22_9RHOB</name>
<keyword evidence="10" id="KW-1015">Disulfide bond</keyword>
<organism evidence="14 15">
    <name type="scientific">Paracoccus tegillarcae</name>
    <dbReference type="NCBI Taxonomy" id="1529068"/>
    <lineage>
        <taxon>Bacteria</taxon>
        <taxon>Pseudomonadati</taxon>
        <taxon>Pseudomonadota</taxon>
        <taxon>Alphaproteobacteria</taxon>
        <taxon>Rhodobacterales</taxon>
        <taxon>Paracoccaceae</taxon>
        <taxon>Paracoccus</taxon>
    </lineage>
</organism>
<feature type="signal peptide" evidence="12">
    <location>
        <begin position="1"/>
        <end position="20"/>
    </location>
</feature>
<evidence type="ECO:0000313" key="14">
    <source>
        <dbReference type="EMBL" id="AUH35285.1"/>
    </source>
</evidence>
<evidence type="ECO:0000256" key="6">
    <source>
        <dbReference type="ARBA" id="ARBA00023002"/>
    </source>
</evidence>
<comment type="cofactor">
    <cofactor evidence="8">
        <name>pyrroloquinoline quinone</name>
        <dbReference type="ChEBI" id="CHEBI:58442"/>
    </cofactor>
    <text evidence="8">Binds 1 PQQ group per subunit.</text>
</comment>
<feature type="compositionally biased region" description="Acidic residues" evidence="11">
    <location>
        <begin position="624"/>
        <end position="662"/>
    </location>
</feature>
<reference evidence="14 15" key="1">
    <citation type="submission" date="2017-12" db="EMBL/GenBank/DDBJ databases">
        <authorList>
            <person name="Hurst M.R.H."/>
        </authorList>
    </citation>
    <scope>NUCLEOTIDE SEQUENCE [LARGE SCALE GENOMIC DNA]</scope>
    <source>
        <strain evidence="14 15">BM15</strain>
    </source>
</reference>
<keyword evidence="2 9" id="KW-0479">Metal-binding</keyword>
<dbReference type="GO" id="GO:0005509">
    <property type="term" value="F:calcium ion binding"/>
    <property type="evidence" value="ECO:0007669"/>
    <property type="project" value="InterPro"/>
</dbReference>
<feature type="binding site" evidence="9">
    <location>
        <position position="318"/>
    </location>
    <ligand>
        <name>Ca(2+)</name>
        <dbReference type="ChEBI" id="CHEBI:29108"/>
    </ligand>
</feature>
<dbReference type="PANTHER" id="PTHR32303">
    <property type="entry name" value="QUINOPROTEIN ALCOHOL DEHYDROGENASE (CYTOCHROME C)"/>
    <property type="match status" value="1"/>
</dbReference>
<dbReference type="InterPro" id="IPR018391">
    <property type="entry name" value="PQQ_b-propeller_rpt"/>
</dbReference>
<dbReference type="GO" id="GO:0016614">
    <property type="term" value="F:oxidoreductase activity, acting on CH-OH group of donors"/>
    <property type="evidence" value="ECO:0007669"/>
    <property type="project" value="InterPro"/>
</dbReference>
<keyword evidence="4 9" id="KW-0106">Calcium</keyword>
<evidence type="ECO:0000256" key="5">
    <source>
        <dbReference type="ARBA" id="ARBA00022891"/>
    </source>
</evidence>
<evidence type="ECO:0000256" key="10">
    <source>
        <dbReference type="PIRSR" id="PIRSR617512-4"/>
    </source>
</evidence>
<evidence type="ECO:0000256" key="12">
    <source>
        <dbReference type="SAM" id="SignalP"/>
    </source>
</evidence>
<feature type="active site" description="Proton acceptor" evidence="7">
    <location>
        <position position="318"/>
    </location>
</feature>
<evidence type="ECO:0000256" key="4">
    <source>
        <dbReference type="ARBA" id="ARBA00022837"/>
    </source>
</evidence>
<evidence type="ECO:0000256" key="11">
    <source>
        <dbReference type="SAM" id="MobiDB-lite"/>
    </source>
</evidence>
<dbReference type="Gene3D" id="2.140.10.10">
    <property type="entry name" value="Quinoprotein alcohol dehydrogenase-like superfamily"/>
    <property type="match status" value="1"/>
</dbReference>